<dbReference type="InterPro" id="IPR001633">
    <property type="entry name" value="EAL_dom"/>
</dbReference>
<keyword evidence="1" id="KW-0597">Phosphoprotein</keyword>
<dbReference type="Pfam" id="PF00072">
    <property type="entry name" value="Response_reg"/>
    <property type="match status" value="1"/>
</dbReference>
<dbReference type="InterPro" id="IPR043128">
    <property type="entry name" value="Rev_trsase/Diguanyl_cyclase"/>
</dbReference>
<dbReference type="Pfam" id="PF00563">
    <property type="entry name" value="EAL"/>
    <property type="match status" value="1"/>
</dbReference>
<dbReference type="Gene3D" id="3.20.20.450">
    <property type="entry name" value="EAL domain"/>
    <property type="match status" value="1"/>
</dbReference>
<dbReference type="SUPFAM" id="SSF52172">
    <property type="entry name" value="CheY-like"/>
    <property type="match status" value="1"/>
</dbReference>
<dbReference type="CDD" id="cd17534">
    <property type="entry name" value="REC_DC-like"/>
    <property type="match status" value="1"/>
</dbReference>
<dbReference type="SMART" id="SM00091">
    <property type="entry name" value="PAS"/>
    <property type="match status" value="1"/>
</dbReference>
<keyword evidence="8" id="KW-1185">Reference proteome</keyword>
<dbReference type="NCBIfam" id="TIGR00229">
    <property type="entry name" value="sensory_box"/>
    <property type="match status" value="1"/>
</dbReference>
<dbReference type="PANTHER" id="PTHR44757:SF2">
    <property type="entry name" value="BIOFILM ARCHITECTURE MAINTENANCE PROTEIN MBAA"/>
    <property type="match status" value="1"/>
</dbReference>
<dbReference type="RefSeq" id="WP_413257667.1">
    <property type="nucleotide sequence ID" value="NZ_JBHFNS010000055.1"/>
</dbReference>
<feature type="modified residue" description="4-aspartylphosphate" evidence="1">
    <location>
        <position position="55"/>
    </location>
</feature>
<dbReference type="CDD" id="cd00130">
    <property type="entry name" value="PAS"/>
    <property type="match status" value="1"/>
</dbReference>
<comment type="caution">
    <text evidence="7">The sequence shown here is derived from an EMBL/GenBank/DDBJ whole genome shotgun (WGS) entry which is preliminary data.</text>
</comment>
<name>A0ABV4YBH9_9CYAN</name>
<dbReference type="NCBIfam" id="TIGR00254">
    <property type="entry name" value="GGDEF"/>
    <property type="match status" value="1"/>
</dbReference>
<dbReference type="SUPFAM" id="SSF141868">
    <property type="entry name" value="EAL domain-like"/>
    <property type="match status" value="1"/>
</dbReference>
<dbReference type="InterPro" id="IPR001610">
    <property type="entry name" value="PAC"/>
</dbReference>
<feature type="domain" description="PAS" evidence="3">
    <location>
        <begin position="132"/>
        <end position="205"/>
    </location>
</feature>
<evidence type="ECO:0000259" key="5">
    <source>
        <dbReference type="PROSITE" id="PS50883"/>
    </source>
</evidence>
<feature type="domain" description="GGDEF" evidence="6">
    <location>
        <begin position="295"/>
        <end position="428"/>
    </location>
</feature>
<feature type="domain" description="EAL" evidence="5">
    <location>
        <begin position="437"/>
        <end position="693"/>
    </location>
</feature>
<dbReference type="Proteomes" id="UP001576776">
    <property type="component" value="Unassembled WGS sequence"/>
</dbReference>
<protein>
    <submittedName>
        <fullName evidence="7">EAL domain-containing protein</fullName>
    </submittedName>
</protein>
<dbReference type="PROSITE" id="PS50112">
    <property type="entry name" value="PAS"/>
    <property type="match status" value="1"/>
</dbReference>
<evidence type="ECO:0000259" key="3">
    <source>
        <dbReference type="PROSITE" id="PS50112"/>
    </source>
</evidence>
<dbReference type="InterPro" id="IPR001789">
    <property type="entry name" value="Sig_transdc_resp-reg_receiver"/>
</dbReference>
<feature type="domain" description="Response regulatory" evidence="2">
    <location>
        <begin position="5"/>
        <end position="120"/>
    </location>
</feature>
<evidence type="ECO:0000259" key="6">
    <source>
        <dbReference type="PROSITE" id="PS50887"/>
    </source>
</evidence>
<dbReference type="SUPFAM" id="SSF55785">
    <property type="entry name" value="PYP-like sensor domain (PAS domain)"/>
    <property type="match status" value="1"/>
</dbReference>
<accession>A0ABV4YBH9</accession>
<dbReference type="InterPro" id="IPR035919">
    <property type="entry name" value="EAL_sf"/>
</dbReference>
<dbReference type="Pfam" id="PF00990">
    <property type="entry name" value="GGDEF"/>
    <property type="match status" value="1"/>
</dbReference>
<dbReference type="PROSITE" id="PS50113">
    <property type="entry name" value="PAC"/>
    <property type="match status" value="1"/>
</dbReference>
<dbReference type="InterPro" id="IPR000160">
    <property type="entry name" value="GGDEF_dom"/>
</dbReference>
<dbReference type="SMART" id="SM00086">
    <property type="entry name" value="PAC"/>
    <property type="match status" value="1"/>
</dbReference>
<dbReference type="Pfam" id="PF00989">
    <property type="entry name" value="PAS"/>
    <property type="match status" value="1"/>
</dbReference>
<dbReference type="PROSITE" id="PS50883">
    <property type="entry name" value="EAL"/>
    <property type="match status" value="1"/>
</dbReference>
<dbReference type="EMBL" id="JBHFNS010000055">
    <property type="protein sequence ID" value="MFB2936167.1"/>
    <property type="molecule type" value="Genomic_DNA"/>
</dbReference>
<gene>
    <name evidence="7" type="ORF">ACE1B6_13015</name>
</gene>
<dbReference type="PROSITE" id="PS50887">
    <property type="entry name" value="GGDEF"/>
    <property type="match status" value="1"/>
</dbReference>
<organism evidence="7 8">
    <name type="scientific">Floridaenema fluviatile BLCC-F154</name>
    <dbReference type="NCBI Taxonomy" id="3153640"/>
    <lineage>
        <taxon>Bacteria</taxon>
        <taxon>Bacillati</taxon>
        <taxon>Cyanobacteriota</taxon>
        <taxon>Cyanophyceae</taxon>
        <taxon>Oscillatoriophycideae</taxon>
        <taxon>Aerosakkonematales</taxon>
        <taxon>Aerosakkonemataceae</taxon>
        <taxon>Floridanema</taxon>
        <taxon>Floridanema fluviatile</taxon>
    </lineage>
</organism>
<dbReference type="InterPro" id="IPR000014">
    <property type="entry name" value="PAS"/>
</dbReference>
<dbReference type="CDD" id="cd01948">
    <property type="entry name" value="EAL"/>
    <property type="match status" value="1"/>
</dbReference>
<dbReference type="InterPro" id="IPR052155">
    <property type="entry name" value="Biofilm_reg_signaling"/>
</dbReference>
<dbReference type="SMART" id="SM00448">
    <property type="entry name" value="REC"/>
    <property type="match status" value="1"/>
</dbReference>
<evidence type="ECO:0000313" key="7">
    <source>
        <dbReference type="EMBL" id="MFB2936167.1"/>
    </source>
</evidence>
<dbReference type="SMART" id="SM00052">
    <property type="entry name" value="EAL"/>
    <property type="match status" value="1"/>
</dbReference>
<dbReference type="Gene3D" id="3.30.450.20">
    <property type="entry name" value="PAS domain"/>
    <property type="match status" value="1"/>
</dbReference>
<dbReference type="InterPro" id="IPR029787">
    <property type="entry name" value="Nucleotide_cyclase"/>
</dbReference>
<dbReference type="SUPFAM" id="SSF55073">
    <property type="entry name" value="Nucleotide cyclase"/>
    <property type="match status" value="1"/>
</dbReference>
<dbReference type="InterPro" id="IPR011006">
    <property type="entry name" value="CheY-like_superfamily"/>
</dbReference>
<evidence type="ECO:0000259" key="2">
    <source>
        <dbReference type="PROSITE" id="PS50110"/>
    </source>
</evidence>
<dbReference type="CDD" id="cd01949">
    <property type="entry name" value="GGDEF"/>
    <property type="match status" value="1"/>
</dbReference>
<dbReference type="InterPro" id="IPR000700">
    <property type="entry name" value="PAS-assoc_C"/>
</dbReference>
<dbReference type="SMART" id="SM00267">
    <property type="entry name" value="GGDEF"/>
    <property type="match status" value="1"/>
</dbReference>
<dbReference type="PROSITE" id="PS50110">
    <property type="entry name" value="RESPONSE_REGULATORY"/>
    <property type="match status" value="1"/>
</dbReference>
<proteinExistence type="predicted"/>
<dbReference type="Gene3D" id="3.40.50.2300">
    <property type="match status" value="1"/>
</dbReference>
<dbReference type="Gene3D" id="3.30.70.270">
    <property type="match status" value="1"/>
</dbReference>
<reference evidence="7 8" key="1">
    <citation type="submission" date="2024-09" db="EMBL/GenBank/DDBJ databases">
        <title>Floridaenema gen nov. (Aerosakkonemataceae, Aerosakkonematales ord. nov., Cyanobacteria) from benthic tropical and subtropical fresh waters, with the description of four new species.</title>
        <authorList>
            <person name="Moretto J.A."/>
            <person name="Berthold D.E."/>
            <person name="Lefler F.W."/>
            <person name="Huang I.-S."/>
            <person name="Laughinghouse H. IV."/>
        </authorList>
    </citation>
    <scope>NUCLEOTIDE SEQUENCE [LARGE SCALE GENOMIC DNA]</scope>
    <source>
        <strain evidence="7 8">BLCC-F154</strain>
    </source>
</reference>
<evidence type="ECO:0000313" key="8">
    <source>
        <dbReference type="Proteomes" id="UP001576776"/>
    </source>
</evidence>
<dbReference type="InterPro" id="IPR035965">
    <property type="entry name" value="PAS-like_dom_sf"/>
</dbReference>
<dbReference type="PANTHER" id="PTHR44757">
    <property type="entry name" value="DIGUANYLATE CYCLASE DGCP"/>
    <property type="match status" value="1"/>
</dbReference>
<evidence type="ECO:0000259" key="4">
    <source>
        <dbReference type="PROSITE" id="PS50113"/>
    </source>
</evidence>
<dbReference type="InterPro" id="IPR013767">
    <property type="entry name" value="PAS_fold"/>
</dbReference>
<evidence type="ECO:0000256" key="1">
    <source>
        <dbReference type="PROSITE-ProRule" id="PRU00169"/>
    </source>
</evidence>
<feature type="domain" description="PAC" evidence="4">
    <location>
        <begin position="210"/>
        <end position="262"/>
    </location>
</feature>
<sequence>MEAAKILVVEDEAIVAIDLQTTLEELEYIVIAIVDSGELAIEKAQEEQPDLVLMDIRLAGEMDGIEAAETIRTQLGIPVVYLTAYADKETLKRAKLTLPFGYLIKPFEERELQTTIEMALYKHQIEKQLREKSQWFTAILTSIGDGVIANDRKACITFMNPIAETLTGWQQEEAIGKDLAEVLQIIDETDRTPIQIPLAETLEAGNTVNLPSQTLLVAKNGKVVPIGDSAAPIKDRKGKIKGSVFVFRDISAQKLAEAKLAYQAFHDALTNLPNRALFLHRLEQATQRSKQQKNYLFAVLFLDVDRFKFVNDSLGHFIGDKLLIAIASRIKNSLNNNDLVARLGGDEFAIILENVANIKVVCSIANQIVKELSLPFIVEDYEIFTNASIGIVMSSEIFDGIESLLRNADIAMYRAKRVGGACYQVYDRSMHTQVVAQLQLETDLRKAIERQEFTVYYQPIFSLTNYQIVGFEALVRWQHPQRGLMNPGEFINLAEETGLILQIDWLVLHQACQQMKLWQEELVIPESFTVSVNFSGKQFAQANLVEQITRVLQITDLNPSFLRLEITEGAIIENPEAAIAVINQLRNLGIKIYIDDFGTGYSSLSYLHRFPIDTLKVDRSFVTRIDNDINSLEISKAIVILAHNLGMEAVAEGIETLQQLTKLRELKCEYGQGYLFSAPVNQSEATMLIISQMQNFQGE</sequence>